<protein>
    <submittedName>
        <fullName evidence="1">Uncharacterized protein</fullName>
    </submittedName>
</protein>
<organism evidence="1 2">
    <name type="scientific">Stylosanthes scabra</name>
    <dbReference type="NCBI Taxonomy" id="79078"/>
    <lineage>
        <taxon>Eukaryota</taxon>
        <taxon>Viridiplantae</taxon>
        <taxon>Streptophyta</taxon>
        <taxon>Embryophyta</taxon>
        <taxon>Tracheophyta</taxon>
        <taxon>Spermatophyta</taxon>
        <taxon>Magnoliopsida</taxon>
        <taxon>eudicotyledons</taxon>
        <taxon>Gunneridae</taxon>
        <taxon>Pentapetalae</taxon>
        <taxon>rosids</taxon>
        <taxon>fabids</taxon>
        <taxon>Fabales</taxon>
        <taxon>Fabaceae</taxon>
        <taxon>Papilionoideae</taxon>
        <taxon>50 kb inversion clade</taxon>
        <taxon>dalbergioids sensu lato</taxon>
        <taxon>Dalbergieae</taxon>
        <taxon>Pterocarpus clade</taxon>
        <taxon>Stylosanthes</taxon>
    </lineage>
</organism>
<dbReference type="Proteomes" id="UP001341840">
    <property type="component" value="Unassembled WGS sequence"/>
</dbReference>
<accession>A0ABU6RFW6</accession>
<name>A0ABU6RFW6_9FABA</name>
<sequence length="62" mass="6604">MCPSDHELVLPQISCVGTSSPRCAHVSTHTKVIRVASRCEGASGLGGCLYDDIESIDVTLRM</sequence>
<reference evidence="1 2" key="1">
    <citation type="journal article" date="2023" name="Plants (Basel)">
        <title>Bridging the Gap: Combining Genomics and Transcriptomics Approaches to Understand Stylosanthes scabra, an Orphan Legume from the Brazilian Caatinga.</title>
        <authorList>
            <person name="Ferreira-Neto J.R.C."/>
            <person name="da Silva M.D."/>
            <person name="Binneck E."/>
            <person name="de Melo N.F."/>
            <person name="da Silva R.H."/>
            <person name="de Melo A.L.T.M."/>
            <person name="Pandolfi V."/>
            <person name="Bustamante F.O."/>
            <person name="Brasileiro-Vidal A.C."/>
            <person name="Benko-Iseppon A.M."/>
        </authorList>
    </citation>
    <scope>NUCLEOTIDE SEQUENCE [LARGE SCALE GENOMIC DNA]</scope>
    <source>
        <tissue evidence="1">Leaves</tissue>
    </source>
</reference>
<keyword evidence="2" id="KW-1185">Reference proteome</keyword>
<evidence type="ECO:0000313" key="2">
    <source>
        <dbReference type="Proteomes" id="UP001341840"/>
    </source>
</evidence>
<proteinExistence type="predicted"/>
<gene>
    <name evidence="1" type="ORF">PIB30_044271</name>
</gene>
<evidence type="ECO:0000313" key="1">
    <source>
        <dbReference type="EMBL" id="MED6122908.1"/>
    </source>
</evidence>
<dbReference type="EMBL" id="JASCZI010030471">
    <property type="protein sequence ID" value="MED6122908.1"/>
    <property type="molecule type" value="Genomic_DNA"/>
</dbReference>
<comment type="caution">
    <text evidence="1">The sequence shown here is derived from an EMBL/GenBank/DDBJ whole genome shotgun (WGS) entry which is preliminary data.</text>
</comment>